<accession>A0ACB8GT50</accession>
<comment type="caution">
    <text evidence="1">The sequence shown here is derived from an EMBL/GenBank/DDBJ whole genome shotgun (WGS) entry which is preliminary data.</text>
</comment>
<gene>
    <name evidence="1" type="ORF">JR316_0008861</name>
</gene>
<organism evidence="1 2">
    <name type="scientific">Psilocybe cubensis</name>
    <name type="common">Psychedelic mushroom</name>
    <name type="synonym">Stropharia cubensis</name>
    <dbReference type="NCBI Taxonomy" id="181762"/>
    <lineage>
        <taxon>Eukaryota</taxon>
        <taxon>Fungi</taxon>
        <taxon>Dikarya</taxon>
        <taxon>Basidiomycota</taxon>
        <taxon>Agaricomycotina</taxon>
        <taxon>Agaricomycetes</taxon>
        <taxon>Agaricomycetidae</taxon>
        <taxon>Agaricales</taxon>
        <taxon>Agaricineae</taxon>
        <taxon>Strophariaceae</taxon>
        <taxon>Psilocybe</taxon>
    </lineage>
</organism>
<name>A0ACB8GT50_PSICU</name>
<evidence type="ECO:0000313" key="2">
    <source>
        <dbReference type="Proteomes" id="UP000664032"/>
    </source>
</evidence>
<protein>
    <submittedName>
        <fullName evidence="1">Uncharacterized protein</fullName>
    </submittedName>
</protein>
<reference evidence="1" key="1">
    <citation type="submission" date="2021-10" db="EMBL/GenBank/DDBJ databases">
        <title>Psilocybe cubensis genome.</title>
        <authorList>
            <person name="Mckernan K.J."/>
            <person name="Crawford S."/>
            <person name="Trippe A."/>
            <person name="Kane L.T."/>
            <person name="Mclaughlin S."/>
        </authorList>
    </citation>
    <scope>NUCLEOTIDE SEQUENCE</scope>
    <source>
        <strain evidence="1">MGC-MH-2018</strain>
    </source>
</reference>
<sequence>MPAVSKRNPVLDNPGLLPSPAPPKDPPYWHWYCSSYCSFNVSLNSLKMAGYILQYKSIHWIQVTSSHAC</sequence>
<evidence type="ECO:0000313" key="1">
    <source>
        <dbReference type="EMBL" id="KAH9478406.1"/>
    </source>
</evidence>
<proteinExistence type="predicted"/>
<dbReference type="Proteomes" id="UP000664032">
    <property type="component" value="Unassembled WGS sequence"/>
</dbReference>
<keyword evidence="2" id="KW-1185">Reference proteome</keyword>
<dbReference type="EMBL" id="JAFIQS020000008">
    <property type="protein sequence ID" value="KAH9478406.1"/>
    <property type="molecule type" value="Genomic_DNA"/>
</dbReference>